<proteinExistence type="predicted"/>
<dbReference type="AlphaFoldDB" id="X7ZUY2"/>
<protein>
    <submittedName>
        <fullName evidence="1">Acyl-CoA dehydrogenase, central region domain protein</fullName>
    </submittedName>
</protein>
<comment type="caution">
    <text evidence="1">The sequence shown here is derived from an EMBL/GenBank/DDBJ whole genome shotgun (WGS) entry which is preliminary data.</text>
</comment>
<accession>X7ZUY2</accession>
<sequence>MNSFDALCANDTELAELRVSIREFLHADRAKFDWHPAVDSWLSCWDEDFSKRLGDAGSSG</sequence>
<evidence type="ECO:0000313" key="1">
    <source>
        <dbReference type="EMBL" id="EUA23064.1"/>
    </source>
</evidence>
<dbReference type="PATRIC" id="fig|1299334.3.peg.7016"/>
<organism evidence="1">
    <name type="scientific">Mycobacterium xenopi 4042</name>
    <dbReference type="NCBI Taxonomy" id="1299334"/>
    <lineage>
        <taxon>Bacteria</taxon>
        <taxon>Bacillati</taxon>
        <taxon>Actinomycetota</taxon>
        <taxon>Actinomycetes</taxon>
        <taxon>Mycobacteriales</taxon>
        <taxon>Mycobacteriaceae</taxon>
        <taxon>Mycobacterium</taxon>
    </lineage>
</organism>
<dbReference type="EMBL" id="JAOB01000069">
    <property type="protein sequence ID" value="EUA23064.1"/>
    <property type="molecule type" value="Genomic_DNA"/>
</dbReference>
<gene>
    <name evidence="1" type="ORF">I553_5049</name>
</gene>
<reference evidence="1" key="1">
    <citation type="submission" date="2014-01" db="EMBL/GenBank/DDBJ databases">
        <authorList>
            <person name="Brown-Elliot B."/>
            <person name="Wallace R."/>
            <person name="Lenaerts A."/>
            <person name="Ordway D."/>
            <person name="DeGroote M.A."/>
            <person name="Parker T."/>
            <person name="Sizemore C."/>
            <person name="Tallon L.J."/>
            <person name="Sadzewicz L.K."/>
            <person name="Sengamalay N."/>
            <person name="Fraser C.M."/>
            <person name="Hine E."/>
            <person name="Shefchek K.A."/>
            <person name="Das S.P."/>
            <person name="Tettelin H."/>
        </authorList>
    </citation>
    <scope>NUCLEOTIDE SEQUENCE [LARGE SCALE GENOMIC DNA]</scope>
    <source>
        <strain evidence="1">4042</strain>
    </source>
</reference>
<name>X7ZUY2_MYCXE</name>